<accession>A0AAD3RZI2</accession>
<name>A0AAD3RZI2_NEPGR</name>
<reference evidence="2" key="1">
    <citation type="submission" date="2023-05" db="EMBL/GenBank/DDBJ databases">
        <title>Nepenthes gracilis genome sequencing.</title>
        <authorList>
            <person name="Fukushima K."/>
        </authorList>
    </citation>
    <scope>NUCLEOTIDE SEQUENCE</scope>
    <source>
        <strain evidence="2">SING2019-196</strain>
    </source>
</reference>
<evidence type="ECO:0000313" key="2">
    <source>
        <dbReference type="EMBL" id="GMH01570.1"/>
    </source>
</evidence>
<dbReference type="EMBL" id="BSYO01000003">
    <property type="protein sequence ID" value="GMH01570.1"/>
    <property type="molecule type" value="Genomic_DNA"/>
</dbReference>
<organism evidence="2 3">
    <name type="scientific">Nepenthes gracilis</name>
    <name type="common">Slender pitcher plant</name>
    <dbReference type="NCBI Taxonomy" id="150966"/>
    <lineage>
        <taxon>Eukaryota</taxon>
        <taxon>Viridiplantae</taxon>
        <taxon>Streptophyta</taxon>
        <taxon>Embryophyta</taxon>
        <taxon>Tracheophyta</taxon>
        <taxon>Spermatophyta</taxon>
        <taxon>Magnoliopsida</taxon>
        <taxon>eudicotyledons</taxon>
        <taxon>Gunneridae</taxon>
        <taxon>Pentapetalae</taxon>
        <taxon>Caryophyllales</taxon>
        <taxon>Nepenthaceae</taxon>
        <taxon>Nepenthes</taxon>
    </lineage>
</organism>
<feature type="domain" description="Poor homologous synapsis 1 PH" evidence="1">
    <location>
        <begin position="22"/>
        <end position="161"/>
    </location>
</feature>
<protein>
    <recommendedName>
        <fullName evidence="1">Poor homologous synapsis 1 PH domain-containing protein</fullName>
    </recommendedName>
</protein>
<dbReference type="AlphaFoldDB" id="A0AAD3RZI2"/>
<dbReference type="InterPro" id="IPR057619">
    <property type="entry name" value="PH_PHS1"/>
</dbReference>
<dbReference type="Pfam" id="PF25349">
    <property type="entry name" value="PH_PHS1"/>
    <property type="match status" value="1"/>
</dbReference>
<gene>
    <name evidence="2" type="ORF">Nepgr_003409</name>
</gene>
<keyword evidence="3" id="KW-1185">Reference proteome</keyword>
<proteinExistence type="predicted"/>
<evidence type="ECO:0000313" key="3">
    <source>
        <dbReference type="Proteomes" id="UP001279734"/>
    </source>
</evidence>
<sequence>MAGSMISAESELQEKSLNAMRDQWEVQYSRFFSYPSNANTSSSQSHLCIRRNRSKGTWLSSCASANASLHTFTDRSKSSDTILAVYFQGKILEEHFISKLHFTWPQVSCVSGFPPRGSLVIFVSYKDCADEIQKFALRFSAINATKTFIAHLEEAIFKIKDVSSFTSDISSQSEFVPPQIPSVMTPIDTSEILEMAPISKYQTPISPHTEVEQLPCSQDFGLCLNSEGHLPSFPPRFTSLVTNCCSQIEQGNVAAAASTVSAEVDFKSKIAKYMQDASFLDMLSKVEEVIDSAMSWP</sequence>
<dbReference type="Proteomes" id="UP001279734">
    <property type="component" value="Unassembled WGS sequence"/>
</dbReference>
<comment type="caution">
    <text evidence="2">The sequence shown here is derived from an EMBL/GenBank/DDBJ whole genome shotgun (WGS) entry which is preliminary data.</text>
</comment>
<evidence type="ECO:0000259" key="1">
    <source>
        <dbReference type="Pfam" id="PF25349"/>
    </source>
</evidence>